<dbReference type="NCBIfam" id="TIGR02532">
    <property type="entry name" value="IV_pilin_GFxxxE"/>
    <property type="match status" value="1"/>
</dbReference>
<dbReference type="InterPro" id="IPR011453">
    <property type="entry name" value="DUF1559"/>
</dbReference>
<keyword evidence="1" id="KW-0472">Membrane</keyword>
<protein>
    <submittedName>
        <fullName evidence="3">Type II secretion system protein G</fullName>
    </submittedName>
</protein>
<gene>
    <name evidence="3" type="primary">xcpT_10</name>
    <name evidence="3" type="ORF">Pla144_42540</name>
</gene>
<evidence type="ECO:0000313" key="4">
    <source>
        <dbReference type="Proteomes" id="UP000318437"/>
    </source>
</evidence>
<dbReference type="PROSITE" id="PS00409">
    <property type="entry name" value="PROKAR_NTER_METHYL"/>
    <property type="match status" value="1"/>
</dbReference>
<dbReference type="Pfam" id="PF07596">
    <property type="entry name" value="SBP_bac_10"/>
    <property type="match status" value="1"/>
</dbReference>
<dbReference type="NCBIfam" id="TIGR04294">
    <property type="entry name" value="pre_pil_HX9DG"/>
    <property type="match status" value="1"/>
</dbReference>
<dbReference type="PANTHER" id="PTHR30093">
    <property type="entry name" value="GENERAL SECRETION PATHWAY PROTEIN G"/>
    <property type="match status" value="1"/>
</dbReference>
<evidence type="ECO:0000313" key="3">
    <source>
        <dbReference type="EMBL" id="TWU22793.1"/>
    </source>
</evidence>
<comment type="caution">
    <text evidence="3">The sequence shown here is derived from an EMBL/GenBank/DDBJ whole genome shotgun (WGS) entry which is preliminary data.</text>
</comment>
<keyword evidence="1" id="KW-1133">Transmembrane helix</keyword>
<dbReference type="AlphaFoldDB" id="A0A5C6CD68"/>
<accession>A0A5C6CD68</accession>
<dbReference type="Pfam" id="PF07963">
    <property type="entry name" value="N_methyl"/>
    <property type="match status" value="1"/>
</dbReference>
<dbReference type="SUPFAM" id="SSF54523">
    <property type="entry name" value="Pili subunits"/>
    <property type="match status" value="1"/>
</dbReference>
<feature type="transmembrane region" description="Helical" evidence="1">
    <location>
        <begin position="65"/>
        <end position="88"/>
    </location>
</feature>
<sequence>MRGLLPAAETLPEAPLTFVNNFRYQNDGIRDSILKELRRTEPHCQGEVVEVNSNKRVFHRDPSGFTLVELLVVIAIIGVLVALLLPAVQAARETARNAQCKNHLKQLSLAMLQHESTFGYLPAGGWLGDWVGDPDFGSDEKQPGGWVYNLLPYIEQQAVHDIAAGMPTGFQKKRVLAERDAIPIAIMNCPSRRPAIAYPNTARHTPKNGYLSEFHGRSDYAQNAGDIHELEAWCFKCTPNSYSEGTNSGWRPPLEEHSGIGFCGTTLELRQITDGLSNTYAIGERFIEPQHYQTGLAHADDWPMYTGYQDDLYRSVWYDEKDPLNGEAYLPLQDRDGIVGASERFGSAHSGGCNLAMVDGSVQSISYDVDSEVHRKNGHRSDGGAVRTYEVKVGNCSL</sequence>
<name>A0A5C6CD68_9BACT</name>
<dbReference type="InterPro" id="IPR027558">
    <property type="entry name" value="Pre_pil_HX9DG_C"/>
</dbReference>
<dbReference type="OrthoDB" id="245407at2"/>
<keyword evidence="4" id="KW-1185">Reference proteome</keyword>
<evidence type="ECO:0000259" key="2">
    <source>
        <dbReference type="Pfam" id="PF07596"/>
    </source>
</evidence>
<feature type="domain" description="DUF1559" evidence="2">
    <location>
        <begin position="89"/>
        <end position="372"/>
    </location>
</feature>
<reference evidence="3 4" key="1">
    <citation type="submission" date="2019-02" db="EMBL/GenBank/DDBJ databases">
        <title>Deep-cultivation of Planctomycetes and their phenomic and genomic characterization uncovers novel biology.</title>
        <authorList>
            <person name="Wiegand S."/>
            <person name="Jogler M."/>
            <person name="Boedeker C."/>
            <person name="Pinto D."/>
            <person name="Vollmers J."/>
            <person name="Rivas-Marin E."/>
            <person name="Kohn T."/>
            <person name="Peeters S.H."/>
            <person name="Heuer A."/>
            <person name="Rast P."/>
            <person name="Oberbeckmann S."/>
            <person name="Bunk B."/>
            <person name="Jeske O."/>
            <person name="Meyerdierks A."/>
            <person name="Storesund J.E."/>
            <person name="Kallscheuer N."/>
            <person name="Luecker S."/>
            <person name="Lage O.M."/>
            <person name="Pohl T."/>
            <person name="Merkel B.J."/>
            <person name="Hornburger P."/>
            <person name="Mueller R.-W."/>
            <person name="Bruemmer F."/>
            <person name="Labrenz M."/>
            <person name="Spormann A.M."/>
            <person name="Op Den Camp H."/>
            <person name="Overmann J."/>
            <person name="Amann R."/>
            <person name="Jetten M.S.M."/>
            <person name="Mascher T."/>
            <person name="Medema M.H."/>
            <person name="Devos D.P."/>
            <person name="Kaster A.-K."/>
            <person name="Ovreas L."/>
            <person name="Rohde M."/>
            <person name="Galperin M.Y."/>
            <person name="Jogler C."/>
        </authorList>
    </citation>
    <scope>NUCLEOTIDE SEQUENCE [LARGE SCALE GENOMIC DNA]</scope>
    <source>
        <strain evidence="3 4">Pla144</strain>
    </source>
</reference>
<dbReference type="PANTHER" id="PTHR30093:SF2">
    <property type="entry name" value="TYPE II SECRETION SYSTEM PROTEIN H"/>
    <property type="match status" value="1"/>
</dbReference>
<dbReference type="Proteomes" id="UP000318437">
    <property type="component" value="Unassembled WGS sequence"/>
</dbReference>
<dbReference type="InterPro" id="IPR045584">
    <property type="entry name" value="Pilin-like"/>
</dbReference>
<proteinExistence type="predicted"/>
<keyword evidence="1" id="KW-0812">Transmembrane</keyword>
<evidence type="ECO:0000256" key="1">
    <source>
        <dbReference type="SAM" id="Phobius"/>
    </source>
</evidence>
<dbReference type="Gene3D" id="3.30.700.10">
    <property type="entry name" value="Glycoprotein, Type 4 Pilin"/>
    <property type="match status" value="1"/>
</dbReference>
<organism evidence="3 4">
    <name type="scientific">Bythopirellula polymerisocia</name>
    <dbReference type="NCBI Taxonomy" id="2528003"/>
    <lineage>
        <taxon>Bacteria</taxon>
        <taxon>Pseudomonadati</taxon>
        <taxon>Planctomycetota</taxon>
        <taxon>Planctomycetia</taxon>
        <taxon>Pirellulales</taxon>
        <taxon>Lacipirellulaceae</taxon>
        <taxon>Bythopirellula</taxon>
    </lineage>
</organism>
<dbReference type="EMBL" id="SJPS01000007">
    <property type="protein sequence ID" value="TWU22793.1"/>
    <property type="molecule type" value="Genomic_DNA"/>
</dbReference>
<dbReference type="InterPro" id="IPR012902">
    <property type="entry name" value="N_methyl_site"/>
</dbReference>